<evidence type="ECO:0000256" key="1">
    <source>
        <dbReference type="SAM" id="MobiDB-lite"/>
    </source>
</evidence>
<dbReference type="HOGENOM" id="CLU_1976221_0_0_1"/>
<feature type="region of interest" description="Disordered" evidence="1">
    <location>
        <begin position="1"/>
        <end position="30"/>
    </location>
</feature>
<feature type="compositionally biased region" description="Basic and acidic residues" evidence="1">
    <location>
        <begin position="9"/>
        <end position="22"/>
    </location>
</feature>
<evidence type="ECO:0008006" key="4">
    <source>
        <dbReference type="Google" id="ProtNLM"/>
    </source>
</evidence>
<evidence type="ECO:0000313" key="2">
    <source>
        <dbReference type="EnsemblPlants" id="OB06G11050.1"/>
    </source>
</evidence>
<reference evidence="2" key="1">
    <citation type="journal article" date="2013" name="Nat. Commun.">
        <title>Whole-genome sequencing of Oryza brachyantha reveals mechanisms underlying Oryza genome evolution.</title>
        <authorList>
            <person name="Chen J."/>
            <person name="Huang Q."/>
            <person name="Gao D."/>
            <person name="Wang J."/>
            <person name="Lang Y."/>
            <person name="Liu T."/>
            <person name="Li B."/>
            <person name="Bai Z."/>
            <person name="Luis Goicoechea J."/>
            <person name="Liang C."/>
            <person name="Chen C."/>
            <person name="Zhang W."/>
            <person name="Sun S."/>
            <person name="Liao Y."/>
            <person name="Zhang X."/>
            <person name="Yang L."/>
            <person name="Song C."/>
            <person name="Wang M."/>
            <person name="Shi J."/>
            <person name="Liu G."/>
            <person name="Liu J."/>
            <person name="Zhou H."/>
            <person name="Zhou W."/>
            <person name="Yu Q."/>
            <person name="An N."/>
            <person name="Chen Y."/>
            <person name="Cai Q."/>
            <person name="Wang B."/>
            <person name="Liu B."/>
            <person name="Min J."/>
            <person name="Huang Y."/>
            <person name="Wu H."/>
            <person name="Li Z."/>
            <person name="Zhang Y."/>
            <person name="Yin Y."/>
            <person name="Song W."/>
            <person name="Jiang J."/>
            <person name="Jackson S.A."/>
            <person name="Wing R.A."/>
            <person name="Wang J."/>
            <person name="Chen M."/>
        </authorList>
    </citation>
    <scope>NUCLEOTIDE SEQUENCE [LARGE SCALE GENOMIC DNA]</scope>
    <source>
        <strain evidence="2">cv. IRGC 101232</strain>
    </source>
</reference>
<dbReference type="Gramene" id="OB06G11050.1">
    <property type="protein sequence ID" value="OB06G11050.1"/>
    <property type="gene ID" value="OB06G11050"/>
</dbReference>
<accession>J3MAR1</accession>
<keyword evidence="3" id="KW-1185">Reference proteome</keyword>
<sequence>MVRLPAQREVPDLRARGERRGGGDGVDGHAAVIGHGEEQRHGILKNPCLAWLVTMAVQETTSRPAGNPSKERPRGGELAASEVELDEPVADGAAAVEADLCRVGVHRRRGLAVLGRQGLDEGPKTSR</sequence>
<proteinExistence type="predicted"/>
<dbReference type="Proteomes" id="UP000006038">
    <property type="component" value="Chromosome 6"/>
</dbReference>
<dbReference type="EnsemblPlants" id="OB06G11050.1">
    <property type="protein sequence ID" value="OB06G11050.1"/>
    <property type="gene ID" value="OB06G11050"/>
</dbReference>
<dbReference type="AlphaFoldDB" id="J3MAR1"/>
<protein>
    <recommendedName>
        <fullName evidence="4">DUF834 domain-containing protein</fullName>
    </recommendedName>
</protein>
<name>J3MAR1_ORYBR</name>
<evidence type="ECO:0000313" key="3">
    <source>
        <dbReference type="Proteomes" id="UP000006038"/>
    </source>
</evidence>
<reference evidence="2" key="2">
    <citation type="submission" date="2013-04" db="UniProtKB">
        <authorList>
            <consortium name="EnsemblPlants"/>
        </authorList>
    </citation>
    <scope>IDENTIFICATION</scope>
</reference>
<organism evidence="2">
    <name type="scientific">Oryza brachyantha</name>
    <name type="common">malo sina</name>
    <dbReference type="NCBI Taxonomy" id="4533"/>
    <lineage>
        <taxon>Eukaryota</taxon>
        <taxon>Viridiplantae</taxon>
        <taxon>Streptophyta</taxon>
        <taxon>Embryophyta</taxon>
        <taxon>Tracheophyta</taxon>
        <taxon>Spermatophyta</taxon>
        <taxon>Magnoliopsida</taxon>
        <taxon>Liliopsida</taxon>
        <taxon>Poales</taxon>
        <taxon>Poaceae</taxon>
        <taxon>BOP clade</taxon>
        <taxon>Oryzoideae</taxon>
        <taxon>Oryzeae</taxon>
        <taxon>Oryzinae</taxon>
        <taxon>Oryza</taxon>
    </lineage>
</organism>